<dbReference type="PANTHER" id="PTHR30055">
    <property type="entry name" value="HTH-TYPE TRANSCRIPTIONAL REGULATOR RUTR"/>
    <property type="match status" value="1"/>
</dbReference>
<dbReference type="RefSeq" id="WP_378484695.1">
    <property type="nucleotide sequence ID" value="NZ_JBHUFB010000009.1"/>
</dbReference>
<keyword evidence="6" id="KW-1185">Reference proteome</keyword>
<evidence type="ECO:0000256" key="1">
    <source>
        <dbReference type="ARBA" id="ARBA00023015"/>
    </source>
</evidence>
<dbReference type="Proteomes" id="UP001597286">
    <property type="component" value="Unassembled WGS sequence"/>
</dbReference>
<keyword evidence="1" id="KW-0805">Transcription regulation</keyword>
<comment type="caution">
    <text evidence="5">The sequence shown here is derived from an EMBL/GenBank/DDBJ whole genome shotgun (WGS) entry which is preliminary data.</text>
</comment>
<dbReference type="InterPro" id="IPR009057">
    <property type="entry name" value="Homeodomain-like_sf"/>
</dbReference>
<feature type="domain" description="HTH tetR-type" evidence="4">
    <location>
        <begin position="11"/>
        <end position="57"/>
    </location>
</feature>
<proteinExistence type="predicted"/>
<evidence type="ECO:0000313" key="6">
    <source>
        <dbReference type="Proteomes" id="UP001597286"/>
    </source>
</evidence>
<accession>A0ABW4P140</accession>
<keyword evidence="2" id="KW-0238">DNA-binding</keyword>
<evidence type="ECO:0000259" key="4">
    <source>
        <dbReference type="Pfam" id="PF00440"/>
    </source>
</evidence>
<evidence type="ECO:0000313" key="5">
    <source>
        <dbReference type="EMBL" id="MFD1812177.1"/>
    </source>
</evidence>
<dbReference type="Gene3D" id="1.10.357.10">
    <property type="entry name" value="Tetracycline Repressor, domain 2"/>
    <property type="match status" value="1"/>
</dbReference>
<protein>
    <submittedName>
        <fullName evidence="5">TetR/AcrR family transcriptional regulator</fullName>
    </submittedName>
</protein>
<gene>
    <name evidence="5" type="ORF">ACFSJG_08125</name>
</gene>
<dbReference type="SUPFAM" id="SSF46689">
    <property type="entry name" value="Homeodomain-like"/>
    <property type="match status" value="1"/>
</dbReference>
<sequence>MTQLTSRERMIDAAEELIAEDGIAAMTLRQVHTKAGQSNRVAAQYHFGSKTGLVEAVVERRMPRINEERRAMLERTSNPPTLRALVEALVLPFAQETIYRENSYWARFLVQCMNDPRLADMIYKHFHADSARDVINLIVEYCDLPERTARNRAMNLAHLTAVAIARMEVPDNEIDDLSDRIADLIDSGVGLLEAPASARRQ</sequence>
<dbReference type="EMBL" id="JBHUFB010000009">
    <property type="protein sequence ID" value="MFD1812177.1"/>
    <property type="molecule type" value="Genomic_DNA"/>
</dbReference>
<keyword evidence="3" id="KW-0804">Transcription</keyword>
<dbReference type="InterPro" id="IPR001647">
    <property type="entry name" value="HTH_TetR"/>
</dbReference>
<evidence type="ECO:0000256" key="2">
    <source>
        <dbReference type="ARBA" id="ARBA00023125"/>
    </source>
</evidence>
<evidence type="ECO:0000256" key="3">
    <source>
        <dbReference type="ARBA" id="ARBA00023163"/>
    </source>
</evidence>
<dbReference type="Pfam" id="PF00440">
    <property type="entry name" value="TetR_N"/>
    <property type="match status" value="1"/>
</dbReference>
<dbReference type="InterPro" id="IPR050109">
    <property type="entry name" value="HTH-type_TetR-like_transc_reg"/>
</dbReference>
<dbReference type="PANTHER" id="PTHR30055:SF234">
    <property type="entry name" value="HTH-TYPE TRANSCRIPTIONAL REGULATOR BETI"/>
    <property type="match status" value="1"/>
</dbReference>
<name>A0ABW4P140_9NOCA</name>
<reference evidence="6" key="1">
    <citation type="journal article" date="2019" name="Int. J. Syst. Evol. Microbiol.">
        <title>The Global Catalogue of Microorganisms (GCM) 10K type strain sequencing project: providing services to taxonomists for standard genome sequencing and annotation.</title>
        <authorList>
            <consortium name="The Broad Institute Genomics Platform"/>
            <consortium name="The Broad Institute Genome Sequencing Center for Infectious Disease"/>
            <person name="Wu L."/>
            <person name="Ma J."/>
        </authorList>
    </citation>
    <scope>NUCLEOTIDE SEQUENCE [LARGE SCALE GENOMIC DNA]</scope>
    <source>
        <strain evidence="6">DT72</strain>
    </source>
</reference>
<organism evidence="5 6">
    <name type="scientific">Rhodococcus gannanensis</name>
    <dbReference type="NCBI Taxonomy" id="1960308"/>
    <lineage>
        <taxon>Bacteria</taxon>
        <taxon>Bacillati</taxon>
        <taxon>Actinomycetota</taxon>
        <taxon>Actinomycetes</taxon>
        <taxon>Mycobacteriales</taxon>
        <taxon>Nocardiaceae</taxon>
        <taxon>Rhodococcus</taxon>
    </lineage>
</organism>